<dbReference type="GO" id="GO:0008360">
    <property type="term" value="P:regulation of cell shape"/>
    <property type="evidence" value="ECO:0007669"/>
    <property type="project" value="UniProtKB-KW"/>
</dbReference>
<keyword evidence="3 9" id="KW-0963">Cytoplasm</keyword>
<dbReference type="GO" id="GO:0071555">
    <property type="term" value="P:cell wall organization"/>
    <property type="evidence" value="ECO:0007669"/>
    <property type="project" value="UniProtKB-KW"/>
</dbReference>
<evidence type="ECO:0000259" key="12">
    <source>
        <dbReference type="Pfam" id="PF08245"/>
    </source>
</evidence>
<dbReference type="SUPFAM" id="SSF53623">
    <property type="entry name" value="MurD-like peptide ligases, catalytic domain"/>
    <property type="match status" value="1"/>
</dbReference>
<dbReference type="PROSITE" id="PS01011">
    <property type="entry name" value="FOLYLPOLYGLU_SYNT_1"/>
    <property type="match status" value="1"/>
</dbReference>
<dbReference type="UniPathway" id="UPA00219"/>
<evidence type="ECO:0000256" key="5">
    <source>
        <dbReference type="ARBA" id="ARBA00022618"/>
    </source>
</evidence>
<dbReference type="InterPro" id="IPR005762">
    <property type="entry name" value="MurD"/>
</dbReference>
<keyword evidence="7 9" id="KW-0067">ATP-binding</keyword>
<dbReference type="EMBL" id="FR695868">
    <property type="protein sequence ID" value="CBX28046.1"/>
    <property type="molecule type" value="Genomic_DNA"/>
</dbReference>
<comment type="function">
    <text evidence="9 10">Cell wall formation. Catalyzes the addition of glutamate to the nucleotide precursor UDP-N-acetylmuramoyl-L-alanine (UMA).</text>
</comment>
<dbReference type="EC" id="6.3.2.9" evidence="9 10"/>
<feature type="binding site" evidence="9">
    <location>
        <begin position="115"/>
        <end position="121"/>
    </location>
    <ligand>
        <name>ATP</name>
        <dbReference type="ChEBI" id="CHEBI:30616"/>
    </ligand>
</feature>
<keyword evidence="4 9" id="KW-0436">Ligase</keyword>
<dbReference type="NCBIfam" id="TIGR01087">
    <property type="entry name" value="murD"/>
    <property type="match status" value="1"/>
</dbReference>
<gene>
    <name evidence="9" type="primary">murD</name>
    <name evidence="13" type="ORF">N47_G33700</name>
</gene>
<protein>
    <recommendedName>
        <fullName evidence="9 10">UDP-N-acetylmuramoylalanine--D-glutamate ligase</fullName>
        <ecNumber evidence="9 10">6.3.2.9</ecNumber>
    </recommendedName>
    <alternativeName>
        <fullName evidence="9">D-glutamic acid-adding enzyme</fullName>
    </alternativeName>
    <alternativeName>
        <fullName evidence="9">UDP-N-acetylmuramoyl-L-alanyl-D-glutamate synthetase</fullName>
    </alternativeName>
</protein>
<reference evidence="13" key="1">
    <citation type="journal article" date="2011" name="Environ. Microbiol.">
        <title>Genomic insights into the metabolic potential of the polycyclic aromatic hydrocarbon degrading sulfate-reducing Deltaproteobacterium N47.</title>
        <authorList>
            <person name="Bergmann F."/>
            <person name="Selesi D."/>
            <person name="Weinmaier T."/>
            <person name="Tischler P."/>
            <person name="Rattei T."/>
            <person name="Meckenstock R.U."/>
        </authorList>
    </citation>
    <scope>NUCLEOTIDE SEQUENCE</scope>
</reference>
<dbReference type="PANTHER" id="PTHR43692">
    <property type="entry name" value="UDP-N-ACETYLMURAMOYLALANINE--D-GLUTAMATE LIGASE"/>
    <property type="match status" value="1"/>
</dbReference>
<dbReference type="Gene3D" id="3.40.50.720">
    <property type="entry name" value="NAD(P)-binding Rossmann-like Domain"/>
    <property type="match status" value="1"/>
</dbReference>
<comment type="similarity">
    <text evidence="9">Belongs to the MurCDEF family.</text>
</comment>
<keyword evidence="8 9" id="KW-0131">Cell cycle</keyword>
<proteinExistence type="inferred from homology"/>
<dbReference type="SUPFAM" id="SSF51984">
    <property type="entry name" value="MurCD N-terminal domain"/>
    <property type="match status" value="1"/>
</dbReference>
<feature type="domain" description="Mur ligase central" evidence="12">
    <location>
        <begin position="113"/>
        <end position="308"/>
    </location>
</feature>
<dbReference type="HAMAP" id="MF_00639">
    <property type="entry name" value="MurD"/>
    <property type="match status" value="1"/>
</dbReference>
<evidence type="ECO:0000256" key="3">
    <source>
        <dbReference type="ARBA" id="ARBA00022490"/>
    </source>
</evidence>
<dbReference type="InterPro" id="IPR004101">
    <property type="entry name" value="Mur_ligase_C"/>
</dbReference>
<dbReference type="Pfam" id="PF08245">
    <property type="entry name" value="Mur_ligase_M"/>
    <property type="match status" value="1"/>
</dbReference>
<dbReference type="GO" id="GO:0005737">
    <property type="term" value="C:cytoplasm"/>
    <property type="evidence" value="ECO:0007669"/>
    <property type="project" value="UniProtKB-SubCell"/>
</dbReference>
<evidence type="ECO:0000256" key="10">
    <source>
        <dbReference type="RuleBase" id="RU003664"/>
    </source>
</evidence>
<dbReference type="PANTHER" id="PTHR43692:SF1">
    <property type="entry name" value="UDP-N-ACETYLMURAMOYLALANINE--D-GLUTAMATE LIGASE"/>
    <property type="match status" value="1"/>
</dbReference>
<dbReference type="InterPro" id="IPR013221">
    <property type="entry name" value="Mur_ligase_cen"/>
</dbReference>
<organism evidence="13">
    <name type="scientific">uncultured Desulfobacterium sp</name>
    <dbReference type="NCBI Taxonomy" id="201089"/>
    <lineage>
        <taxon>Bacteria</taxon>
        <taxon>Pseudomonadati</taxon>
        <taxon>Thermodesulfobacteriota</taxon>
        <taxon>Desulfobacteria</taxon>
        <taxon>Desulfobacterales</taxon>
        <taxon>Desulfobacteriaceae</taxon>
        <taxon>Desulfobacterium</taxon>
        <taxon>environmental samples</taxon>
    </lineage>
</organism>
<evidence type="ECO:0000256" key="6">
    <source>
        <dbReference type="ARBA" id="ARBA00022741"/>
    </source>
</evidence>
<dbReference type="InterPro" id="IPR036615">
    <property type="entry name" value="Mur_ligase_C_dom_sf"/>
</dbReference>
<dbReference type="Gene3D" id="3.90.190.20">
    <property type="entry name" value="Mur ligase, C-terminal domain"/>
    <property type="match status" value="1"/>
</dbReference>
<dbReference type="GO" id="GO:0009252">
    <property type="term" value="P:peptidoglycan biosynthetic process"/>
    <property type="evidence" value="ECO:0007669"/>
    <property type="project" value="UniProtKB-UniRule"/>
</dbReference>
<name>E1YBV2_9BACT</name>
<dbReference type="GO" id="GO:0051301">
    <property type="term" value="P:cell division"/>
    <property type="evidence" value="ECO:0007669"/>
    <property type="project" value="UniProtKB-KW"/>
</dbReference>
<evidence type="ECO:0000256" key="1">
    <source>
        <dbReference type="ARBA" id="ARBA00004496"/>
    </source>
</evidence>
<evidence type="ECO:0000256" key="8">
    <source>
        <dbReference type="ARBA" id="ARBA00023306"/>
    </source>
</evidence>
<keyword evidence="9 10" id="KW-0133">Cell shape</keyword>
<dbReference type="SUPFAM" id="SSF53244">
    <property type="entry name" value="MurD-like peptide ligases, peptide-binding domain"/>
    <property type="match status" value="1"/>
</dbReference>
<comment type="subcellular location">
    <subcellularLocation>
        <location evidence="1 9 10">Cytoplasm</location>
    </subcellularLocation>
</comment>
<evidence type="ECO:0000259" key="11">
    <source>
        <dbReference type="Pfam" id="PF02875"/>
    </source>
</evidence>
<dbReference type="InterPro" id="IPR018109">
    <property type="entry name" value="Folylpolyglutamate_synth_CS"/>
</dbReference>
<accession>E1YBV2</accession>
<evidence type="ECO:0000256" key="4">
    <source>
        <dbReference type="ARBA" id="ARBA00022598"/>
    </source>
</evidence>
<comment type="catalytic activity">
    <reaction evidence="9 10">
        <text>UDP-N-acetyl-alpha-D-muramoyl-L-alanine + D-glutamate + ATP = UDP-N-acetyl-alpha-D-muramoyl-L-alanyl-D-glutamate + ADP + phosphate + H(+)</text>
        <dbReference type="Rhea" id="RHEA:16429"/>
        <dbReference type="ChEBI" id="CHEBI:15378"/>
        <dbReference type="ChEBI" id="CHEBI:29986"/>
        <dbReference type="ChEBI" id="CHEBI:30616"/>
        <dbReference type="ChEBI" id="CHEBI:43474"/>
        <dbReference type="ChEBI" id="CHEBI:83898"/>
        <dbReference type="ChEBI" id="CHEBI:83900"/>
        <dbReference type="ChEBI" id="CHEBI:456216"/>
        <dbReference type="EC" id="6.3.2.9"/>
    </reaction>
</comment>
<keyword evidence="6 9" id="KW-0547">Nucleotide-binding</keyword>
<keyword evidence="5 9" id="KW-0132">Cell division</keyword>
<dbReference type="AlphaFoldDB" id="E1YBV2"/>
<comment type="pathway">
    <text evidence="2 9 10">Cell wall biogenesis; peptidoglycan biosynthesis.</text>
</comment>
<dbReference type="Pfam" id="PF02875">
    <property type="entry name" value="Mur_ligase_C"/>
    <property type="match status" value="1"/>
</dbReference>
<keyword evidence="9 10" id="KW-0573">Peptidoglycan synthesis</keyword>
<keyword evidence="9 10" id="KW-0961">Cell wall biogenesis/degradation</keyword>
<sequence>MELSGKKIIVVGLGKSGVSSATFLKKRGANVIVTDSSKDKKLFDAAGKLQKIGIAVELGYHDSSSFRDSEIIVLSPGVPHTIEPVVNAAKNGASIIGEIELASRFIKEPIVAITGTNGKTTTTILTGKMLEESGLKVFVGGNIGNPLIDYVDSGNKADIVVAEISSFQLDTIEYFSPKVSVLLNITEDHLDRYPDFNAYAKSKMRIFINQKDGDYAVFNASDKHISLMAKDIKCRILPFFNHNTLNDYNEFAKIADDRIVFNINNIAAINSDATNPDKTFEKEFSLPFSGIHLLGKHNMENVAAATLATLAAGGNIAGIKSALEKFKSLPHRIEHVATINGVEYYNDSKATTVDSVIKALEVFNKPVILIMGGRNKGSNFALLADAAKKHVKRLILIGESKEEIKSSLGGIVETTLSDSLENAVVTASKFAETDEVVLLSPACSSFDMFTSYAHRGETFRNAVKSLYL</sequence>
<evidence type="ECO:0000256" key="2">
    <source>
        <dbReference type="ARBA" id="ARBA00004752"/>
    </source>
</evidence>
<dbReference type="InterPro" id="IPR036565">
    <property type="entry name" value="Mur-like_cat_sf"/>
</dbReference>
<evidence type="ECO:0000256" key="9">
    <source>
        <dbReference type="HAMAP-Rule" id="MF_00639"/>
    </source>
</evidence>
<dbReference type="GO" id="GO:0008764">
    <property type="term" value="F:UDP-N-acetylmuramoylalanine-D-glutamate ligase activity"/>
    <property type="evidence" value="ECO:0007669"/>
    <property type="project" value="UniProtKB-UniRule"/>
</dbReference>
<evidence type="ECO:0000313" key="13">
    <source>
        <dbReference type="EMBL" id="CBX28046.1"/>
    </source>
</evidence>
<dbReference type="GO" id="GO:0005524">
    <property type="term" value="F:ATP binding"/>
    <property type="evidence" value="ECO:0007669"/>
    <property type="project" value="UniProtKB-UniRule"/>
</dbReference>
<dbReference type="GO" id="GO:0004326">
    <property type="term" value="F:tetrahydrofolylpolyglutamate synthase activity"/>
    <property type="evidence" value="ECO:0007669"/>
    <property type="project" value="InterPro"/>
</dbReference>
<feature type="domain" description="Mur ligase C-terminal" evidence="11">
    <location>
        <begin position="331"/>
        <end position="443"/>
    </location>
</feature>
<evidence type="ECO:0000256" key="7">
    <source>
        <dbReference type="ARBA" id="ARBA00022840"/>
    </source>
</evidence>
<dbReference type="Gene3D" id="3.40.1190.10">
    <property type="entry name" value="Mur-like, catalytic domain"/>
    <property type="match status" value="1"/>
</dbReference>
<dbReference type="Pfam" id="PF21799">
    <property type="entry name" value="MurD-like_N"/>
    <property type="match status" value="1"/>
</dbReference>